<evidence type="ECO:0000313" key="2">
    <source>
        <dbReference type="EMBL" id="URE13524.1"/>
    </source>
</evidence>
<proteinExistence type="predicted"/>
<keyword evidence="3" id="KW-1185">Reference proteome</keyword>
<sequence length="122" mass="12715">MSSSPPERRGRGGEEEGGEGAAAAGTRSGVGLGRRRRRPGDPSSSRLRSADAVWPEHFVEAVAAQVAVDAARSDGRLAAAPAVVSVFQLPLCALRQQEEESLLVLLLSFLTIVSMASYASPA</sequence>
<dbReference type="AlphaFoldDB" id="A0A9E7GK71"/>
<organism evidence="2 3">
    <name type="scientific">Musa troglodytarum</name>
    <name type="common">fe'i banana</name>
    <dbReference type="NCBI Taxonomy" id="320322"/>
    <lineage>
        <taxon>Eukaryota</taxon>
        <taxon>Viridiplantae</taxon>
        <taxon>Streptophyta</taxon>
        <taxon>Embryophyta</taxon>
        <taxon>Tracheophyta</taxon>
        <taxon>Spermatophyta</taxon>
        <taxon>Magnoliopsida</taxon>
        <taxon>Liliopsida</taxon>
        <taxon>Zingiberales</taxon>
        <taxon>Musaceae</taxon>
        <taxon>Musa</taxon>
    </lineage>
</organism>
<evidence type="ECO:0000256" key="1">
    <source>
        <dbReference type="SAM" id="MobiDB-lite"/>
    </source>
</evidence>
<protein>
    <submittedName>
        <fullName evidence="2">Uncharacterized protein</fullName>
    </submittedName>
</protein>
<reference evidence="2" key="1">
    <citation type="submission" date="2022-05" db="EMBL/GenBank/DDBJ databases">
        <title>The Musa troglodytarum L. genome provides insights into the mechanism of non-climacteric behaviour and enrichment of carotenoids.</title>
        <authorList>
            <person name="Wang J."/>
        </authorList>
    </citation>
    <scope>NUCLEOTIDE SEQUENCE</scope>
    <source>
        <tissue evidence="2">Leaf</tissue>
    </source>
</reference>
<dbReference type="Proteomes" id="UP001055439">
    <property type="component" value="Chromosome 6"/>
</dbReference>
<dbReference type="EMBL" id="CP097508">
    <property type="protein sequence ID" value="URE13524.1"/>
    <property type="molecule type" value="Genomic_DNA"/>
</dbReference>
<feature type="region of interest" description="Disordered" evidence="1">
    <location>
        <begin position="1"/>
        <end position="49"/>
    </location>
</feature>
<evidence type="ECO:0000313" key="3">
    <source>
        <dbReference type="Proteomes" id="UP001055439"/>
    </source>
</evidence>
<feature type="compositionally biased region" description="Basic and acidic residues" evidence="1">
    <location>
        <begin position="1"/>
        <end position="14"/>
    </location>
</feature>
<name>A0A9E7GK71_9LILI</name>
<accession>A0A9E7GK71</accession>
<gene>
    <name evidence="2" type="ORF">MUK42_34151</name>
</gene>